<name>A0A284RUW3_ARMOS</name>
<proteinExistence type="predicted"/>
<protein>
    <submittedName>
        <fullName evidence="1">Uncharacterized protein</fullName>
    </submittedName>
</protein>
<gene>
    <name evidence="1" type="ORF">ARMOST_15960</name>
</gene>
<accession>A0A284RUW3</accession>
<dbReference type="Proteomes" id="UP000219338">
    <property type="component" value="Unassembled WGS sequence"/>
</dbReference>
<sequence length="263" mass="29312">MAYPKSMMTGESRKMTFHTVLRLEGMEHVHHSAGDCHSFLLVDDDTGLEILHVYAITVFESQSLDMRWRGSGSDIMDRRTTPWSEKHISVHQSPPVLSIPIYASLLEGASALVEEESTTALIDMVRVIGCLKGRWTSIDHLLSSNHLNTSCPNPLPVVVPFISNVIRRLGAKLDQLNIGTYTDFINKLDRTFLNPTLKGCAQAKLETLRQGERPAQEVFIKMPDETTALPLSFEPGTIGVGEWEGPIVDREVATDGDRLCRDE</sequence>
<keyword evidence="2" id="KW-1185">Reference proteome</keyword>
<dbReference type="AlphaFoldDB" id="A0A284RUW3"/>
<reference evidence="2" key="1">
    <citation type="journal article" date="2017" name="Nat. Ecol. Evol.">
        <title>Genome expansion and lineage-specific genetic innovations in the forest pathogenic fungi Armillaria.</title>
        <authorList>
            <person name="Sipos G."/>
            <person name="Prasanna A.N."/>
            <person name="Walter M.C."/>
            <person name="O'Connor E."/>
            <person name="Balint B."/>
            <person name="Krizsan K."/>
            <person name="Kiss B."/>
            <person name="Hess J."/>
            <person name="Varga T."/>
            <person name="Slot J."/>
            <person name="Riley R."/>
            <person name="Boka B."/>
            <person name="Rigling D."/>
            <person name="Barry K."/>
            <person name="Lee J."/>
            <person name="Mihaltcheva S."/>
            <person name="LaButti K."/>
            <person name="Lipzen A."/>
            <person name="Waldron R."/>
            <person name="Moloney N.M."/>
            <person name="Sperisen C."/>
            <person name="Kredics L."/>
            <person name="Vagvoelgyi C."/>
            <person name="Patrignani A."/>
            <person name="Fitzpatrick D."/>
            <person name="Nagy I."/>
            <person name="Doyle S."/>
            <person name="Anderson J.B."/>
            <person name="Grigoriev I.V."/>
            <person name="Gueldener U."/>
            <person name="Muensterkoetter M."/>
            <person name="Nagy L.G."/>
        </authorList>
    </citation>
    <scope>NUCLEOTIDE SEQUENCE [LARGE SCALE GENOMIC DNA]</scope>
    <source>
        <strain evidence="2">C18/9</strain>
    </source>
</reference>
<dbReference type="OrthoDB" id="10587527at2759"/>
<dbReference type="EMBL" id="FUEG01000017">
    <property type="protein sequence ID" value="SJL12532.1"/>
    <property type="molecule type" value="Genomic_DNA"/>
</dbReference>
<evidence type="ECO:0000313" key="1">
    <source>
        <dbReference type="EMBL" id="SJL12532.1"/>
    </source>
</evidence>
<organism evidence="1 2">
    <name type="scientific">Armillaria ostoyae</name>
    <name type="common">Armillaria root rot fungus</name>
    <dbReference type="NCBI Taxonomy" id="47428"/>
    <lineage>
        <taxon>Eukaryota</taxon>
        <taxon>Fungi</taxon>
        <taxon>Dikarya</taxon>
        <taxon>Basidiomycota</taxon>
        <taxon>Agaricomycotina</taxon>
        <taxon>Agaricomycetes</taxon>
        <taxon>Agaricomycetidae</taxon>
        <taxon>Agaricales</taxon>
        <taxon>Marasmiineae</taxon>
        <taxon>Physalacriaceae</taxon>
        <taxon>Armillaria</taxon>
    </lineage>
</organism>
<evidence type="ECO:0000313" key="2">
    <source>
        <dbReference type="Proteomes" id="UP000219338"/>
    </source>
</evidence>